<keyword evidence="7" id="KW-0653">Protein transport</keyword>
<feature type="region of interest" description="Disordered" evidence="10">
    <location>
        <begin position="108"/>
        <end position="171"/>
    </location>
</feature>
<dbReference type="SUPFAM" id="SSF74653">
    <property type="entry name" value="TolA/TonB C-terminal domain"/>
    <property type="match status" value="1"/>
</dbReference>
<keyword evidence="5" id="KW-0997">Cell inner membrane</keyword>
<dbReference type="GO" id="GO:0098797">
    <property type="term" value="C:plasma membrane protein complex"/>
    <property type="evidence" value="ECO:0007669"/>
    <property type="project" value="TreeGrafter"/>
</dbReference>
<reference evidence="13 14" key="1">
    <citation type="submission" date="2019-02" db="EMBL/GenBank/DDBJ databases">
        <title>Flavobacterium sp. RD-2-33 isolated from forest soil.</title>
        <authorList>
            <person name="Chaudhary D.K."/>
        </authorList>
    </citation>
    <scope>NUCLEOTIDE SEQUENCE [LARGE SCALE GENOMIC DNA]</scope>
    <source>
        <strain evidence="13 14">RD-2-33</strain>
    </source>
</reference>
<dbReference type="EMBL" id="SJPE01000021">
    <property type="protein sequence ID" value="TBX64990.1"/>
    <property type="molecule type" value="Genomic_DNA"/>
</dbReference>
<dbReference type="GO" id="GO:0055085">
    <property type="term" value="P:transmembrane transport"/>
    <property type="evidence" value="ECO:0007669"/>
    <property type="project" value="InterPro"/>
</dbReference>
<evidence type="ECO:0000256" key="10">
    <source>
        <dbReference type="SAM" id="MobiDB-lite"/>
    </source>
</evidence>
<dbReference type="NCBIfam" id="TIGR01352">
    <property type="entry name" value="tonB_Cterm"/>
    <property type="match status" value="1"/>
</dbReference>
<comment type="caution">
    <text evidence="13">The sequence shown here is derived from an EMBL/GenBank/DDBJ whole genome shotgun (WGS) entry which is preliminary data.</text>
</comment>
<dbReference type="OrthoDB" id="1095452at2"/>
<evidence type="ECO:0000256" key="8">
    <source>
        <dbReference type="ARBA" id="ARBA00022989"/>
    </source>
</evidence>
<comment type="similarity">
    <text evidence="2">Belongs to the TonB family.</text>
</comment>
<dbReference type="Gene3D" id="3.30.1150.10">
    <property type="match status" value="1"/>
</dbReference>
<feature type="transmembrane region" description="Helical" evidence="11">
    <location>
        <begin position="37"/>
        <end position="57"/>
    </location>
</feature>
<keyword evidence="8 11" id="KW-1133">Transmembrane helix</keyword>
<sequence length="277" mass="30655">MSNVSIYDKNWIDLVFEGKNKAYGAYQLRQENSKTSLLALLGGAFFFLTVIGLGLFLTSFGEKSVTEPIIDDALLIRLSEIHPPKNDSPKKDIAIPLKDKPAKKIENKELKNPIIVKSNDNPDDVKSNKEIKNNSPENSNPNGSNASGIGMVTSAEPGTKSAGTEDGEKKENIVNTTNELDRLPEFPGGIKAFHRYIGEHIDKPETDSDVATMTVIMSFVIEKDGSMTDIKILRSTDKELEKAAIKVLKSLKTKWAPGYKDGEKVRTLYVQPIRVNY</sequence>
<keyword evidence="4" id="KW-1003">Cell membrane</keyword>
<name>A0A4Q9YUN2_9FLAO</name>
<dbReference type="InterPro" id="IPR006260">
    <property type="entry name" value="TonB/TolA_C"/>
</dbReference>
<keyword evidence="14" id="KW-1185">Reference proteome</keyword>
<dbReference type="RefSeq" id="WP_131477028.1">
    <property type="nucleotide sequence ID" value="NZ_SJPE01000021.1"/>
</dbReference>
<evidence type="ECO:0000256" key="1">
    <source>
        <dbReference type="ARBA" id="ARBA00004383"/>
    </source>
</evidence>
<dbReference type="GO" id="GO:0015031">
    <property type="term" value="P:protein transport"/>
    <property type="evidence" value="ECO:0007669"/>
    <property type="project" value="UniProtKB-KW"/>
</dbReference>
<dbReference type="InterPro" id="IPR037682">
    <property type="entry name" value="TonB_C"/>
</dbReference>
<dbReference type="InterPro" id="IPR051045">
    <property type="entry name" value="TonB-dependent_transducer"/>
</dbReference>
<evidence type="ECO:0000259" key="12">
    <source>
        <dbReference type="Pfam" id="PF03544"/>
    </source>
</evidence>
<feature type="compositionally biased region" description="Basic and acidic residues" evidence="10">
    <location>
        <begin position="123"/>
        <end position="132"/>
    </location>
</feature>
<proteinExistence type="inferred from homology"/>
<dbReference type="Proteomes" id="UP000293300">
    <property type="component" value="Unassembled WGS sequence"/>
</dbReference>
<comment type="subcellular location">
    <subcellularLocation>
        <location evidence="1">Cell inner membrane</location>
        <topology evidence="1">Single-pass membrane protein</topology>
        <orientation evidence="1">Periplasmic side</orientation>
    </subcellularLocation>
</comment>
<dbReference type="Pfam" id="PF03544">
    <property type="entry name" value="TonB_C"/>
    <property type="match status" value="1"/>
</dbReference>
<keyword evidence="9 11" id="KW-0472">Membrane</keyword>
<organism evidence="13 14">
    <name type="scientific">Flavobacterium silvisoli</name>
    <dbReference type="NCBI Taxonomy" id="2529433"/>
    <lineage>
        <taxon>Bacteria</taxon>
        <taxon>Pseudomonadati</taxon>
        <taxon>Bacteroidota</taxon>
        <taxon>Flavobacteriia</taxon>
        <taxon>Flavobacteriales</taxon>
        <taxon>Flavobacteriaceae</taxon>
        <taxon>Flavobacterium</taxon>
    </lineage>
</organism>
<keyword evidence="3" id="KW-0813">Transport</keyword>
<protein>
    <submittedName>
        <fullName evidence="13">Energy transducer TonB</fullName>
    </submittedName>
</protein>
<evidence type="ECO:0000256" key="5">
    <source>
        <dbReference type="ARBA" id="ARBA00022519"/>
    </source>
</evidence>
<evidence type="ECO:0000313" key="13">
    <source>
        <dbReference type="EMBL" id="TBX64990.1"/>
    </source>
</evidence>
<accession>A0A4Q9YUN2</accession>
<evidence type="ECO:0000313" key="14">
    <source>
        <dbReference type="Proteomes" id="UP000293300"/>
    </source>
</evidence>
<evidence type="ECO:0000256" key="6">
    <source>
        <dbReference type="ARBA" id="ARBA00022692"/>
    </source>
</evidence>
<dbReference type="PANTHER" id="PTHR33446:SF2">
    <property type="entry name" value="PROTEIN TONB"/>
    <property type="match status" value="1"/>
</dbReference>
<keyword evidence="6 11" id="KW-0812">Transmembrane</keyword>
<gene>
    <name evidence="13" type="ORF">EZL74_12620</name>
</gene>
<evidence type="ECO:0000256" key="4">
    <source>
        <dbReference type="ARBA" id="ARBA00022475"/>
    </source>
</evidence>
<dbReference type="GO" id="GO:0031992">
    <property type="term" value="F:energy transducer activity"/>
    <property type="evidence" value="ECO:0007669"/>
    <property type="project" value="TreeGrafter"/>
</dbReference>
<dbReference type="AlphaFoldDB" id="A0A4Q9YUN2"/>
<evidence type="ECO:0000256" key="11">
    <source>
        <dbReference type="SAM" id="Phobius"/>
    </source>
</evidence>
<evidence type="ECO:0000256" key="3">
    <source>
        <dbReference type="ARBA" id="ARBA00022448"/>
    </source>
</evidence>
<feature type="domain" description="TonB C-terminal" evidence="12">
    <location>
        <begin position="214"/>
        <end position="274"/>
    </location>
</feature>
<evidence type="ECO:0000256" key="7">
    <source>
        <dbReference type="ARBA" id="ARBA00022927"/>
    </source>
</evidence>
<evidence type="ECO:0000256" key="9">
    <source>
        <dbReference type="ARBA" id="ARBA00023136"/>
    </source>
</evidence>
<feature type="compositionally biased region" description="Low complexity" evidence="10">
    <location>
        <begin position="133"/>
        <end position="149"/>
    </location>
</feature>
<evidence type="ECO:0000256" key="2">
    <source>
        <dbReference type="ARBA" id="ARBA00006555"/>
    </source>
</evidence>
<dbReference type="PANTHER" id="PTHR33446">
    <property type="entry name" value="PROTEIN TONB-RELATED"/>
    <property type="match status" value="1"/>
</dbReference>